<feature type="compositionally biased region" description="Polar residues" evidence="1">
    <location>
        <begin position="59"/>
        <end position="69"/>
    </location>
</feature>
<organism evidence="2 3">
    <name type="scientific">Mytilus coruscus</name>
    <name type="common">Sea mussel</name>
    <dbReference type="NCBI Taxonomy" id="42192"/>
    <lineage>
        <taxon>Eukaryota</taxon>
        <taxon>Metazoa</taxon>
        <taxon>Spiralia</taxon>
        <taxon>Lophotrochozoa</taxon>
        <taxon>Mollusca</taxon>
        <taxon>Bivalvia</taxon>
        <taxon>Autobranchia</taxon>
        <taxon>Pteriomorphia</taxon>
        <taxon>Mytilida</taxon>
        <taxon>Mytiloidea</taxon>
        <taxon>Mytilidae</taxon>
        <taxon>Mytilinae</taxon>
        <taxon>Mytilus</taxon>
    </lineage>
</organism>
<dbReference type="EMBL" id="CACVKT020009786">
    <property type="protein sequence ID" value="CAC5423395.1"/>
    <property type="molecule type" value="Genomic_DNA"/>
</dbReference>
<protein>
    <submittedName>
        <fullName evidence="2">Uncharacterized protein</fullName>
    </submittedName>
</protein>
<evidence type="ECO:0000256" key="1">
    <source>
        <dbReference type="SAM" id="MobiDB-lite"/>
    </source>
</evidence>
<sequence length="160" mass="17966">MTAPMWLLNKDDDDTLCSDTYTDNSADVDQIQTDTVHDDDDLDSMTVENISDNDETITVGGNDNNNKMSNIFEKGGMNKTKSQSQPSPREPSLDKTVEITGLENEGESFEAEMTDEELAVNMVKVRRKRLVTAPKFSSDELKKIRRDPRNKLTARSSSQN</sequence>
<gene>
    <name evidence="2" type="ORF">MCOR_55400</name>
</gene>
<keyword evidence="3" id="KW-1185">Reference proteome</keyword>
<feature type="compositionally biased region" description="Basic and acidic residues" evidence="1">
    <location>
        <begin position="141"/>
        <end position="150"/>
    </location>
</feature>
<feature type="region of interest" description="Disordered" evidence="1">
    <location>
        <begin position="141"/>
        <end position="160"/>
    </location>
</feature>
<dbReference type="Proteomes" id="UP000507470">
    <property type="component" value="Unassembled WGS sequence"/>
</dbReference>
<evidence type="ECO:0000313" key="3">
    <source>
        <dbReference type="Proteomes" id="UP000507470"/>
    </source>
</evidence>
<reference evidence="2 3" key="1">
    <citation type="submission" date="2020-06" db="EMBL/GenBank/DDBJ databases">
        <authorList>
            <person name="Li R."/>
            <person name="Bekaert M."/>
        </authorList>
    </citation>
    <scope>NUCLEOTIDE SEQUENCE [LARGE SCALE GENOMIC DNA]</scope>
    <source>
        <strain evidence="3">wild</strain>
    </source>
</reference>
<accession>A0A6J8EV89</accession>
<feature type="region of interest" description="Disordered" evidence="1">
    <location>
        <begin position="54"/>
        <end position="95"/>
    </location>
</feature>
<dbReference type="AlphaFoldDB" id="A0A6J8EV89"/>
<evidence type="ECO:0000313" key="2">
    <source>
        <dbReference type="EMBL" id="CAC5423395.1"/>
    </source>
</evidence>
<proteinExistence type="predicted"/>
<name>A0A6J8EV89_MYTCO</name>